<dbReference type="EMBL" id="CP039346">
    <property type="protein sequence ID" value="QCD80227.1"/>
    <property type="molecule type" value="Genomic_DNA"/>
</dbReference>
<evidence type="ECO:0000256" key="1">
    <source>
        <dbReference type="SAM" id="MobiDB-lite"/>
    </source>
</evidence>
<feature type="region of interest" description="Disordered" evidence="1">
    <location>
        <begin position="35"/>
        <end position="84"/>
    </location>
</feature>
<organism evidence="2 3">
    <name type="scientific">Vigna unguiculata</name>
    <name type="common">Cowpea</name>
    <dbReference type="NCBI Taxonomy" id="3917"/>
    <lineage>
        <taxon>Eukaryota</taxon>
        <taxon>Viridiplantae</taxon>
        <taxon>Streptophyta</taxon>
        <taxon>Embryophyta</taxon>
        <taxon>Tracheophyta</taxon>
        <taxon>Spermatophyta</taxon>
        <taxon>Magnoliopsida</taxon>
        <taxon>eudicotyledons</taxon>
        <taxon>Gunneridae</taxon>
        <taxon>Pentapetalae</taxon>
        <taxon>rosids</taxon>
        <taxon>fabids</taxon>
        <taxon>Fabales</taxon>
        <taxon>Fabaceae</taxon>
        <taxon>Papilionoideae</taxon>
        <taxon>50 kb inversion clade</taxon>
        <taxon>NPAAA clade</taxon>
        <taxon>indigoferoid/millettioid clade</taxon>
        <taxon>Phaseoleae</taxon>
        <taxon>Vigna</taxon>
    </lineage>
</organism>
<evidence type="ECO:0000313" key="3">
    <source>
        <dbReference type="Proteomes" id="UP000501690"/>
    </source>
</evidence>
<evidence type="ECO:0000313" key="2">
    <source>
        <dbReference type="EMBL" id="QCD80227.1"/>
    </source>
</evidence>
<proteinExistence type="predicted"/>
<keyword evidence="3" id="KW-1185">Reference proteome</keyword>
<feature type="compositionally biased region" description="Basic and acidic residues" evidence="1">
    <location>
        <begin position="35"/>
        <end position="50"/>
    </location>
</feature>
<name>A0A4D6KW81_VIGUN</name>
<sequence>MYIWVVRPVQVLEPVQVVKPVWVRWICLGHRTYPDRQARQTRPGCRDRPCRRIGPSHMGSSRLLGPLDQFRSSEKSPQAQPNPQGYCGILALWAYLMETIFQCELICP</sequence>
<gene>
    <name evidence="2" type="ORF">DEO72_LG2g548</name>
</gene>
<reference evidence="2 3" key="1">
    <citation type="submission" date="2019-04" db="EMBL/GenBank/DDBJ databases">
        <title>An improved genome assembly and genetic linkage map for asparagus bean, Vigna unguiculata ssp. sesquipedialis.</title>
        <authorList>
            <person name="Xia Q."/>
            <person name="Zhang R."/>
            <person name="Dong Y."/>
        </authorList>
    </citation>
    <scope>NUCLEOTIDE SEQUENCE [LARGE SCALE GENOMIC DNA]</scope>
    <source>
        <tissue evidence="2">Leaf</tissue>
    </source>
</reference>
<accession>A0A4D6KW81</accession>
<dbReference type="Proteomes" id="UP000501690">
    <property type="component" value="Linkage Group LG2"/>
</dbReference>
<dbReference type="AlphaFoldDB" id="A0A4D6KW81"/>
<protein>
    <submittedName>
        <fullName evidence="2">Uncharacterized protein</fullName>
    </submittedName>
</protein>